<dbReference type="CDD" id="cd03784">
    <property type="entry name" value="GT1_Gtf-like"/>
    <property type="match status" value="1"/>
</dbReference>
<evidence type="ECO:0000313" key="13">
    <source>
        <dbReference type="Proteomes" id="UP000005237"/>
    </source>
</evidence>
<evidence type="ECO:0000256" key="6">
    <source>
        <dbReference type="ARBA" id="ARBA00022692"/>
    </source>
</evidence>
<evidence type="ECO:0000256" key="8">
    <source>
        <dbReference type="ARBA" id="ARBA00022989"/>
    </source>
</evidence>
<comment type="similarity">
    <text evidence="2">Belongs to the UDP-glycosyltransferase family.</text>
</comment>
<dbReference type="EnsemblMetazoa" id="CJA09971.1">
    <property type="protein sequence ID" value="CJA09971.1"/>
    <property type="gene ID" value="WBGene00129175"/>
</dbReference>
<comment type="catalytic activity">
    <reaction evidence="10">
        <text>glucuronate acceptor + UDP-alpha-D-glucuronate = acceptor beta-D-glucuronoside + UDP + H(+)</text>
        <dbReference type="Rhea" id="RHEA:21032"/>
        <dbReference type="ChEBI" id="CHEBI:15378"/>
        <dbReference type="ChEBI" id="CHEBI:58052"/>
        <dbReference type="ChEBI" id="CHEBI:58223"/>
        <dbReference type="ChEBI" id="CHEBI:132367"/>
        <dbReference type="ChEBI" id="CHEBI:132368"/>
        <dbReference type="EC" id="2.4.1.17"/>
    </reaction>
</comment>
<dbReference type="GO" id="GO:0015020">
    <property type="term" value="F:glucuronosyltransferase activity"/>
    <property type="evidence" value="ECO:0007669"/>
    <property type="project" value="UniProtKB-EC"/>
</dbReference>
<keyword evidence="8 11" id="KW-1133">Transmembrane helix</keyword>
<reference evidence="12" key="2">
    <citation type="submission" date="2022-06" db="UniProtKB">
        <authorList>
            <consortium name="EnsemblMetazoa"/>
        </authorList>
    </citation>
    <scope>IDENTIFICATION</scope>
    <source>
        <strain evidence="12">DF5081</strain>
    </source>
</reference>
<dbReference type="Pfam" id="PF00201">
    <property type="entry name" value="UDPGT"/>
    <property type="match status" value="1"/>
</dbReference>
<dbReference type="FunFam" id="3.40.50.2000:FF:000038">
    <property type="entry name" value="UDP-GlucuronosylTransferase"/>
    <property type="match status" value="1"/>
</dbReference>
<name>A0A8R1DS37_CAEJA</name>
<dbReference type="GO" id="GO:0016020">
    <property type="term" value="C:membrane"/>
    <property type="evidence" value="ECO:0007669"/>
    <property type="project" value="UniProtKB-SubCell"/>
</dbReference>
<accession>A0A8R1DS37</accession>
<evidence type="ECO:0000256" key="11">
    <source>
        <dbReference type="SAM" id="Phobius"/>
    </source>
</evidence>
<evidence type="ECO:0000256" key="10">
    <source>
        <dbReference type="ARBA" id="ARBA00047475"/>
    </source>
</evidence>
<proteinExistence type="inferred from homology"/>
<evidence type="ECO:0000256" key="4">
    <source>
        <dbReference type="ARBA" id="ARBA00022676"/>
    </source>
</evidence>
<keyword evidence="13" id="KW-1185">Reference proteome</keyword>
<dbReference type="PANTHER" id="PTHR48043:SF73">
    <property type="entry name" value="UDP-GLUCURONOSYLTRANSFERASE"/>
    <property type="match status" value="1"/>
</dbReference>
<comment type="subcellular location">
    <subcellularLocation>
        <location evidence="1">Membrane</location>
        <topology evidence="1">Single-pass membrane protein</topology>
    </subcellularLocation>
</comment>
<keyword evidence="5" id="KW-0808">Transferase</keyword>
<evidence type="ECO:0000256" key="5">
    <source>
        <dbReference type="ARBA" id="ARBA00022679"/>
    </source>
</evidence>
<dbReference type="Gene3D" id="3.40.50.2000">
    <property type="entry name" value="Glycogen Phosphorylase B"/>
    <property type="match status" value="1"/>
</dbReference>
<keyword evidence="4" id="KW-0328">Glycosyltransferase</keyword>
<protein>
    <recommendedName>
        <fullName evidence="3">glucuronosyltransferase</fullName>
        <ecNumber evidence="3">2.4.1.17</ecNumber>
    </recommendedName>
</protein>
<keyword evidence="7" id="KW-0732">Signal</keyword>
<keyword evidence="9 11" id="KW-0472">Membrane</keyword>
<sequence length="544" mass="61386">MPNTTFIWKYEIENTTLASHLPNVKLTTWMPQNDILAFGASHSNFLGKISDILIDAGHDVTMLIPVFVDGKKHLVGSKKVKNIVRIEQDPRVLKMHKEGATEDVIRKQIWKMDADITSMLSFIGNFSTASALFTEHIFEQTEVIEQLRADKFDLGIAESLFIGAFALFDHIGVKTVINADSTLYMTGMKSAIGEPAAIAYYPGVFSPIDDKMKFVGRIKNFFGFAVGMLFNFPKYEKELASISTSYIGSRDWREHLYNIAFNFINSNQFIDYASPTLPKTVFIGGMQVNTKKSGKTKLSKEWDEVLNLRKKTVLVSFGSNAYSSDMPDQFKSAFLKVFESMSDITFIWKYEEANATIADHLPNVKLTTWMPQNDLLADERVTLFITHGGLGSSIELAYQGKPSLVIPLMADQPRNAHMLTRHGGALQLDKTLLNKPESIEQAIRTMLNDPKFKENAEKLAKILDEQPYKPKDVVLKHCDFAVKFGALETLNSEGRHLNTFQFYSFDIAFAAIAALLIVLFIAHLVVKLVYRLLKRCVAFKRKTE</sequence>
<dbReference type="SUPFAM" id="SSF53756">
    <property type="entry name" value="UDP-Glycosyltransferase/glycogen phosphorylase"/>
    <property type="match status" value="1"/>
</dbReference>
<keyword evidence="6 11" id="KW-0812">Transmembrane</keyword>
<evidence type="ECO:0000313" key="12">
    <source>
        <dbReference type="EnsemblMetazoa" id="CJA09971.1"/>
    </source>
</evidence>
<evidence type="ECO:0000256" key="7">
    <source>
        <dbReference type="ARBA" id="ARBA00022729"/>
    </source>
</evidence>
<evidence type="ECO:0000256" key="3">
    <source>
        <dbReference type="ARBA" id="ARBA00012544"/>
    </source>
</evidence>
<dbReference type="EC" id="2.4.1.17" evidence="3"/>
<reference evidence="13" key="1">
    <citation type="submission" date="2010-08" db="EMBL/GenBank/DDBJ databases">
        <authorList>
            <consortium name="Caenorhabditis japonica Sequencing Consortium"/>
            <person name="Wilson R.K."/>
        </authorList>
    </citation>
    <scope>NUCLEOTIDE SEQUENCE [LARGE SCALE GENOMIC DNA]</scope>
    <source>
        <strain evidence="13">DF5081</strain>
    </source>
</reference>
<dbReference type="PANTHER" id="PTHR48043">
    <property type="entry name" value="EG:EG0003.4 PROTEIN-RELATED"/>
    <property type="match status" value="1"/>
</dbReference>
<evidence type="ECO:0000256" key="1">
    <source>
        <dbReference type="ARBA" id="ARBA00004167"/>
    </source>
</evidence>
<dbReference type="InterPro" id="IPR002213">
    <property type="entry name" value="UDP_glucos_trans"/>
</dbReference>
<evidence type="ECO:0000256" key="9">
    <source>
        <dbReference type="ARBA" id="ARBA00023136"/>
    </source>
</evidence>
<organism evidence="12 13">
    <name type="scientific">Caenorhabditis japonica</name>
    <dbReference type="NCBI Taxonomy" id="281687"/>
    <lineage>
        <taxon>Eukaryota</taxon>
        <taxon>Metazoa</taxon>
        <taxon>Ecdysozoa</taxon>
        <taxon>Nematoda</taxon>
        <taxon>Chromadorea</taxon>
        <taxon>Rhabditida</taxon>
        <taxon>Rhabditina</taxon>
        <taxon>Rhabditomorpha</taxon>
        <taxon>Rhabditoidea</taxon>
        <taxon>Rhabditidae</taxon>
        <taxon>Peloderinae</taxon>
        <taxon>Caenorhabditis</taxon>
    </lineage>
</organism>
<dbReference type="Proteomes" id="UP000005237">
    <property type="component" value="Unassembled WGS sequence"/>
</dbReference>
<feature type="transmembrane region" description="Helical" evidence="11">
    <location>
        <begin position="507"/>
        <end position="530"/>
    </location>
</feature>
<dbReference type="AlphaFoldDB" id="A0A8R1DS37"/>
<dbReference type="InterPro" id="IPR050271">
    <property type="entry name" value="UDP-glycosyltransferase"/>
</dbReference>
<evidence type="ECO:0000256" key="2">
    <source>
        <dbReference type="ARBA" id="ARBA00009995"/>
    </source>
</evidence>